<organism evidence="2 3">
    <name type="scientific">Papaver somniferum</name>
    <name type="common">Opium poppy</name>
    <dbReference type="NCBI Taxonomy" id="3469"/>
    <lineage>
        <taxon>Eukaryota</taxon>
        <taxon>Viridiplantae</taxon>
        <taxon>Streptophyta</taxon>
        <taxon>Embryophyta</taxon>
        <taxon>Tracheophyta</taxon>
        <taxon>Spermatophyta</taxon>
        <taxon>Magnoliopsida</taxon>
        <taxon>Ranunculales</taxon>
        <taxon>Papaveraceae</taxon>
        <taxon>Papaveroideae</taxon>
        <taxon>Papaver</taxon>
    </lineage>
</organism>
<feature type="region of interest" description="Disordered" evidence="1">
    <location>
        <begin position="114"/>
        <end position="180"/>
    </location>
</feature>
<dbReference type="Gramene" id="RZC81266">
    <property type="protein sequence ID" value="RZC81266"/>
    <property type="gene ID" value="C5167_043818"/>
</dbReference>
<reference evidence="2 3" key="1">
    <citation type="journal article" date="2018" name="Science">
        <title>The opium poppy genome and morphinan production.</title>
        <authorList>
            <person name="Guo L."/>
            <person name="Winzer T."/>
            <person name="Yang X."/>
            <person name="Li Y."/>
            <person name="Ning Z."/>
            <person name="He Z."/>
            <person name="Teodor R."/>
            <person name="Lu Y."/>
            <person name="Bowser T.A."/>
            <person name="Graham I.A."/>
            <person name="Ye K."/>
        </authorList>
    </citation>
    <scope>NUCLEOTIDE SEQUENCE [LARGE SCALE GENOMIC DNA]</scope>
    <source>
        <strain evidence="3">cv. HN1</strain>
        <tissue evidence="2">Leaves</tissue>
    </source>
</reference>
<name>A0A4Y7L7U5_PAPSO</name>
<proteinExistence type="predicted"/>
<dbReference type="AlphaFoldDB" id="A0A4Y7L7U5"/>
<dbReference type="Proteomes" id="UP000316621">
    <property type="component" value="Chromosome 10"/>
</dbReference>
<feature type="compositionally biased region" description="Polar residues" evidence="1">
    <location>
        <begin position="160"/>
        <end position="170"/>
    </location>
</feature>
<gene>
    <name evidence="2" type="ORF">C5167_043818</name>
</gene>
<evidence type="ECO:0000313" key="3">
    <source>
        <dbReference type="Proteomes" id="UP000316621"/>
    </source>
</evidence>
<keyword evidence="3" id="KW-1185">Reference proteome</keyword>
<protein>
    <submittedName>
        <fullName evidence="2">Uncharacterized protein</fullName>
    </submittedName>
</protein>
<evidence type="ECO:0000256" key="1">
    <source>
        <dbReference type="SAM" id="MobiDB-lite"/>
    </source>
</evidence>
<dbReference type="EMBL" id="CM010724">
    <property type="protein sequence ID" value="RZC81266.1"/>
    <property type="molecule type" value="Genomic_DNA"/>
</dbReference>
<feature type="compositionally biased region" description="Basic and acidic residues" evidence="1">
    <location>
        <begin position="141"/>
        <end position="156"/>
    </location>
</feature>
<accession>A0A4Y7L7U5</accession>
<evidence type="ECO:0000313" key="2">
    <source>
        <dbReference type="EMBL" id="RZC81266.1"/>
    </source>
</evidence>
<sequence>MSGYAQSSATTTTTTSKDRSNIPRLFIPYGRGSRVTGGLDTRWICQITSCETPADCARLFIPYGRNAYGHVTLDVSIGDIKPNVVFHIIRENTGYDMIITRPWIHNSKAKFDALPPQKLPLRNPPDDADESNGPISHSPLKKADTDLESTLGEKTRLHTLGSQLQESPQTETRKPVTQLF</sequence>